<name>A0ACA9NN94_9GLOM</name>
<dbReference type="EMBL" id="CAJVPT010023483">
    <property type="protein sequence ID" value="CAG8665730.1"/>
    <property type="molecule type" value="Genomic_DNA"/>
</dbReference>
<accession>A0ACA9NN94</accession>
<feature type="non-terminal residue" evidence="1">
    <location>
        <position position="206"/>
    </location>
</feature>
<reference evidence="1" key="1">
    <citation type="submission" date="2021-06" db="EMBL/GenBank/DDBJ databases">
        <authorList>
            <person name="Kallberg Y."/>
            <person name="Tangrot J."/>
            <person name="Rosling A."/>
        </authorList>
    </citation>
    <scope>NUCLEOTIDE SEQUENCE</scope>
    <source>
        <strain evidence="1">CL356</strain>
    </source>
</reference>
<evidence type="ECO:0000313" key="2">
    <source>
        <dbReference type="Proteomes" id="UP000789525"/>
    </source>
</evidence>
<evidence type="ECO:0000313" key="1">
    <source>
        <dbReference type="EMBL" id="CAG8665730.1"/>
    </source>
</evidence>
<protein>
    <submittedName>
        <fullName evidence="1">16224_t:CDS:1</fullName>
    </submittedName>
</protein>
<sequence length="206" mass="23236">MTSSINRNGKKSYPSILSRDKSHNTDIEDYESQNTGLKDNVKTNSPWIEVHKIAVQLLNSNKDQTFEIYGTHEAYDLNAEEKSYYGLSDIEEVALKAIDDISDELREISLETIADVKVNNPIAKRYEKYLTTKFNLEFPSKEEQLLIPSGSTDQGNVTYTVPGFHPFYNIHPPPGESNHTPGFTKQARTELAHTETLKATKGITLV</sequence>
<keyword evidence="2" id="KW-1185">Reference proteome</keyword>
<gene>
    <name evidence="1" type="ORF">ACOLOM_LOCUS8758</name>
</gene>
<proteinExistence type="predicted"/>
<dbReference type="Proteomes" id="UP000789525">
    <property type="component" value="Unassembled WGS sequence"/>
</dbReference>
<organism evidence="1 2">
    <name type="scientific">Acaulospora colombiana</name>
    <dbReference type="NCBI Taxonomy" id="27376"/>
    <lineage>
        <taxon>Eukaryota</taxon>
        <taxon>Fungi</taxon>
        <taxon>Fungi incertae sedis</taxon>
        <taxon>Mucoromycota</taxon>
        <taxon>Glomeromycotina</taxon>
        <taxon>Glomeromycetes</taxon>
        <taxon>Diversisporales</taxon>
        <taxon>Acaulosporaceae</taxon>
        <taxon>Acaulospora</taxon>
    </lineage>
</organism>
<comment type="caution">
    <text evidence="1">The sequence shown here is derived from an EMBL/GenBank/DDBJ whole genome shotgun (WGS) entry which is preliminary data.</text>
</comment>